<reference evidence="2 3" key="1">
    <citation type="submission" date="2017-04" db="EMBL/GenBank/DDBJ databases">
        <title>Draft genome sequence of Tuber borchii Vittad., a whitish edible truffle.</title>
        <authorList>
            <consortium name="DOE Joint Genome Institute"/>
            <person name="Murat C."/>
            <person name="Kuo A."/>
            <person name="Barry K.W."/>
            <person name="Clum A."/>
            <person name="Dockter R.B."/>
            <person name="Fauchery L."/>
            <person name="Iotti M."/>
            <person name="Kohler A."/>
            <person name="Labutti K."/>
            <person name="Lindquist E.A."/>
            <person name="Lipzen A."/>
            <person name="Ohm R.A."/>
            <person name="Wang M."/>
            <person name="Grigoriev I.V."/>
            <person name="Zambonelli A."/>
            <person name="Martin F.M."/>
        </authorList>
    </citation>
    <scope>NUCLEOTIDE SEQUENCE [LARGE SCALE GENOMIC DNA]</scope>
    <source>
        <strain evidence="2 3">Tbo3840</strain>
    </source>
</reference>
<evidence type="ECO:0000313" key="2">
    <source>
        <dbReference type="EMBL" id="PUU73632.1"/>
    </source>
</evidence>
<evidence type="ECO:0000256" key="1">
    <source>
        <dbReference type="SAM" id="MobiDB-lite"/>
    </source>
</evidence>
<dbReference type="AlphaFoldDB" id="A0A2T6ZDS0"/>
<sequence length="91" mass="10714">MPSVRCLPVIRREGMNSQDTHVPPRPVIILHHSFTSKILRRNDRGQINIPYSDAKPVSQTHRCKQNKNSKEKLTFRKCTHETKEKKRKKKV</sequence>
<name>A0A2T6ZDS0_TUBBO</name>
<dbReference type="Proteomes" id="UP000244722">
    <property type="component" value="Unassembled WGS sequence"/>
</dbReference>
<organism evidence="2 3">
    <name type="scientific">Tuber borchii</name>
    <name type="common">White truffle</name>
    <dbReference type="NCBI Taxonomy" id="42251"/>
    <lineage>
        <taxon>Eukaryota</taxon>
        <taxon>Fungi</taxon>
        <taxon>Dikarya</taxon>
        <taxon>Ascomycota</taxon>
        <taxon>Pezizomycotina</taxon>
        <taxon>Pezizomycetes</taxon>
        <taxon>Pezizales</taxon>
        <taxon>Tuberaceae</taxon>
        <taxon>Tuber</taxon>
    </lineage>
</organism>
<feature type="non-terminal residue" evidence="2">
    <location>
        <position position="91"/>
    </location>
</feature>
<comment type="caution">
    <text evidence="2">The sequence shown here is derived from an EMBL/GenBank/DDBJ whole genome shotgun (WGS) entry which is preliminary data.</text>
</comment>
<dbReference type="EMBL" id="NESQ01000361">
    <property type="protein sequence ID" value="PUU73632.1"/>
    <property type="molecule type" value="Genomic_DNA"/>
</dbReference>
<evidence type="ECO:0000313" key="3">
    <source>
        <dbReference type="Proteomes" id="UP000244722"/>
    </source>
</evidence>
<protein>
    <submittedName>
        <fullName evidence="2">Uncharacterized protein</fullName>
    </submittedName>
</protein>
<keyword evidence="3" id="KW-1185">Reference proteome</keyword>
<gene>
    <name evidence="2" type="ORF">B9Z19DRAFT_1094740</name>
</gene>
<proteinExistence type="predicted"/>
<feature type="region of interest" description="Disordered" evidence="1">
    <location>
        <begin position="49"/>
        <end position="71"/>
    </location>
</feature>
<accession>A0A2T6ZDS0</accession>